<comment type="caution">
    <text evidence="1">The sequence shown here is derived from an EMBL/GenBank/DDBJ whole genome shotgun (WGS) entry which is preliminary data.</text>
</comment>
<sequence length="160" mass="18109">MPILEMQACLPSDESAFGADNAETCRDRLSSVQLAPRLSLVDVVQRLMANNSMRQEFSRLTAFPLFLTIGALQAMIFTAKTQLLETSQSVLFERALARWKEMWDHSQTTRASSKEVGFMVHAEEIWLLAQKVLKSDASKLISRFGVNDMTQVRRWLAELG</sequence>
<accession>A0ACB6S1H2</accession>
<keyword evidence="2" id="KW-1185">Reference proteome</keyword>
<dbReference type="EMBL" id="MU006717">
    <property type="protein sequence ID" value="KAF2627248.1"/>
    <property type="molecule type" value="Genomic_DNA"/>
</dbReference>
<evidence type="ECO:0000313" key="2">
    <source>
        <dbReference type="Proteomes" id="UP000799754"/>
    </source>
</evidence>
<name>A0ACB6S1H2_9PLEO</name>
<dbReference type="Proteomes" id="UP000799754">
    <property type="component" value="Unassembled WGS sequence"/>
</dbReference>
<gene>
    <name evidence="1" type="ORF">BU25DRAFT_458610</name>
</gene>
<reference evidence="1" key="1">
    <citation type="journal article" date="2020" name="Stud. Mycol.">
        <title>101 Dothideomycetes genomes: a test case for predicting lifestyles and emergence of pathogens.</title>
        <authorList>
            <person name="Haridas S."/>
            <person name="Albert R."/>
            <person name="Binder M."/>
            <person name="Bloem J."/>
            <person name="Labutti K."/>
            <person name="Salamov A."/>
            <person name="Andreopoulos B."/>
            <person name="Baker S."/>
            <person name="Barry K."/>
            <person name="Bills G."/>
            <person name="Bluhm B."/>
            <person name="Cannon C."/>
            <person name="Castanera R."/>
            <person name="Culley D."/>
            <person name="Daum C."/>
            <person name="Ezra D."/>
            <person name="Gonzalez J."/>
            <person name="Henrissat B."/>
            <person name="Kuo A."/>
            <person name="Liang C."/>
            <person name="Lipzen A."/>
            <person name="Lutzoni F."/>
            <person name="Magnuson J."/>
            <person name="Mondo S."/>
            <person name="Nolan M."/>
            <person name="Ohm R."/>
            <person name="Pangilinan J."/>
            <person name="Park H.-J."/>
            <person name="Ramirez L."/>
            <person name="Alfaro M."/>
            <person name="Sun H."/>
            <person name="Tritt A."/>
            <person name="Yoshinaga Y."/>
            <person name="Zwiers L.-H."/>
            <person name="Turgeon B."/>
            <person name="Goodwin S."/>
            <person name="Spatafora J."/>
            <person name="Crous P."/>
            <person name="Grigoriev I."/>
        </authorList>
    </citation>
    <scope>NUCLEOTIDE SEQUENCE</scope>
    <source>
        <strain evidence="1">CBS 525.71</strain>
    </source>
</reference>
<proteinExistence type="predicted"/>
<evidence type="ECO:0000313" key="1">
    <source>
        <dbReference type="EMBL" id="KAF2627248.1"/>
    </source>
</evidence>
<protein>
    <submittedName>
        <fullName evidence="1">Uncharacterized protein</fullName>
    </submittedName>
</protein>
<organism evidence="1 2">
    <name type="scientific">Macroventuria anomochaeta</name>
    <dbReference type="NCBI Taxonomy" id="301207"/>
    <lineage>
        <taxon>Eukaryota</taxon>
        <taxon>Fungi</taxon>
        <taxon>Dikarya</taxon>
        <taxon>Ascomycota</taxon>
        <taxon>Pezizomycotina</taxon>
        <taxon>Dothideomycetes</taxon>
        <taxon>Pleosporomycetidae</taxon>
        <taxon>Pleosporales</taxon>
        <taxon>Pleosporineae</taxon>
        <taxon>Didymellaceae</taxon>
        <taxon>Macroventuria</taxon>
    </lineage>
</organism>